<gene>
    <name evidence="1" type="ORF">R8Z52_02885</name>
</gene>
<name>A0ABZ0QFD3_9VIBR</name>
<evidence type="ECO:0000313" key="1">
    <source>
        <dbReference type="EMBL" id="WPC74223.1"/>
    </source>
</evidence>
<sequence>MRVSPSRRRRWNNIMIVLVIVFIGVLNLPTFIKAYLLDPPKAEVSTYPYVLNHDKPLQQLNFAQFSLTKNSQGEWQASQTLSITPNELVAHWQELKGTIIDDKTMKSLETKLGNPATVEVWYQGQEEPQRVTYYQSDKFWLFNTWQGQWVAISVAKSYIIPHQAK</sequence>
<accession>A0ABZ0QFD3</accession>
<evidence type="ECO:0000313" key="2">
    <source>
        <dbReference type="Proteomes" id="UP001304071"/>
    </source>
</evidence>
<proteinExistence type="predicted"/>
<keyword evidence="2" id="KW-1185">Reference proteome</keyword>
<dbReference type="EMBL" id="CP138203">
    <property type="protein sequence ID" value="WPC74223.1"/>
    <property type="molecule type" value="Genomic_DNA"/>
</dbReference>
<reference evidence="1 2" key="1">
    <citation type="submission" date="2023-11" db="EMBL/GenBank/DDBJ databases">
        <title>Plant-associative lifestyle of Vibrio porteresiae and its evolutionary dynamics.</title>
        <authorList>
            <person name="Rameshkumar N."/>
            <person name="Kirti K."/>
        </authorList>
    </citation>
    <scope>NUCLEOTIDE SEQUENCE [LARGE SCALE GENOMIC DNA]</scope>
    <source>
        <strain evidence="1 2">MSSRF30</strain>
    </source>
</reference>
<organism evidence="1 2">
    <name type="scientific">Vibrio porteresiae DSM 19223</name>
    <dbReference type="NCBI Taxonomy" id="1123496"/>
    <lineage>
        <taxon>Bacteria</taxon>
        <taxon>Pseudomonadati</taxon>
        <taxon>Pseudomonadota</taxon>
        <taxon>Gammaproteobacteria</taxon>
        <taxon>Vibrionales</taxon>
        <taxon>Vibrionaceae</taxon>
        <taxon>Vibrio</taxon>
    </lineage>
</organism>
<dbReference type="Proteomes" id="UP001304071">
    <property type="component" value="Chromosome 1"/>
</dbReference>
<protein>
    <recommendedName>
        <fullName evidence="3">50S ribosomal protein L33</fullName>
    </recommendedName>
</protein>
<dbReference type="RefSeq" id="WP_261894299.1">
    <property type="nucleotide sequence ID" value="NZ_AP024895.1"/>
</dbReference>
<evidence type="ECO:0008006" key="3">
    <source>
        <dbReference type="Google" id="ProtNLM"/>
    </source>
</evidence>